<feature type="transmembrane region" description="Helical" evidence="2">
    <location>
        <begin position="42"/>
        <end position="64"/>
    </location>
</feature>
<evidence type="ECO:0000256" key="1">
    <source>
        <dbReference type="SAM" id="MobiDB-lite"/>
    </source>
</evidence>
<dbReference type="Proteomes" id="UP000031561">
    <property type="component" value="Unassembled WGS sequence"/>
</dbReference>
<evidence type="ECO:0000256" key="2">
    <source>
        <dbReference type="SAM" id="Phobius"/>
    </source>
</evidence>
<accession>A0ABD4SZW7</accession>
<keyword evidence="2" id="KW-0472">Membrane</keyword>
<evidence type="ECO:0008006" key="5">
    <source>
        <dbReference type="Google" id="ProtNLM"/>
    </source>
</evidence>
<proteinExistence type="predicted"/>
<keyword evidence="4" id="KW-1185">Reference proteome</keyword>
<protein>
    <recommendedName>
        <fullName evidence="5">Lipopolysaccharide assembly protein A domain-containing protein</fullName>
    </recommendedName>
</protein>
<sequence>MRIPIVLATLVALTALILQNRTPVLQLTFLGLQSRPFSLGLWAAAALGVGVGLGLFLQLLFLPASRASGQNERSPRSDRFSRRRRPAAAQSSGTQAGGWNTGGTSSWSEQAEQQEAEDRFWSAPEKSVSPNPRRSRESAADLDRPSAEAVPSPPSPDQTIVDAEYRVVSTPYSRPNQDSDENWDEFDDDFFDEVVRDK</sequence>
<feature type="compositionally biased region" description="Low complexity" evidence="1">
    <location>
        <begin position="102"/>
        <end position="113"/>
    </location>
</feature>
<keyword evidence="2" id="KW-1133">Transmembrane helix</keyword>
<gene>
    <name evidence="3" type="ORF">QQ91_0003530</name>
</gene>
<feature type="region of interest" description="Disordered" evidence="1">
    <location>
        <begin position="68"/>
        <end position="186"/>
    </location>
</feature>
<dbReference type="RefSeq" id="WP_201277303.1">
    <property type="nucleotide sequence ID" value="NZ_JTHE03000023.1"/>
</dbReference>
<keyword evidence="2" id="KW-0812">Transmembrane</keyword>
<dbReference type="AlphaFoldDB" id="A0ABD4SZW7"/>
<name>A0ABD4SZW7_9CYAN</name>
<reference evidence="3 4" key="1">
    <citation type="journal article" date="2015" name="Genome Announc.">
        <title>Draft Genome Sequence of Filamentous Marine Cyanobacterium Lyngbya confervoides Strain BDU141951.</title>
        <authorList>
            <person name="Chandrababunaidu M.M."/>
            <person name="Sen D."/>
            <person name="Tripathy S."/>
        </authorList>
    </citation>
    <scope>NUCLEOTIDE SEQUENCE [LARGE SCALE GENOMIC DNA]</scope>
    <source>
        <strain evidence="3 4">BDU141951</strain>
    </source>
</reference>
<evidence type="ECO:0000313" key="4">
    <source>
        <dbReference type="Proteomes" id="UP000031561"/>
    </source>
</evidence>
<feature type="compositionally biased region" description="Basic and acidic residues" evidence="1">
    <location>
        <begin position="134"/>
        <end position="146"/>
    </location>
</feature>
<comment type="caution">
    <text evidence="3">The sequence shown here is derived from an EMBL/GenBank/DDBJ whole genome shotgun (WGS) entry which is preliminary data.</text>
</comment>
<organism evidence="3 4">
    <name type="scientific">Lyngbya confervoides BDU141951</name>
    <dbReference type="NCBI Taxonomy" id="1574623"/>
    <lineage>
        <taxon>Bacteria</taxon>
        <taxon>Bacillati</taxon>
        <taxon>Cyanobacteriota</taxon>
        <taxon>Cyanophyceae</taxon>
        <taxon>Oscillatoriophycideae</taxon>
        <taxon>Oscillatoriales</taxon>
        <taxon>Microcoleaceae</taxon>
        <taxon>Lyngbya</taxon>
    </lineage>
</organism>
<dbReference type="EMBL" id="JTHE03000023">
    <property type="protein sequence ID" value="MCM1981903.1"/>
    <property type="molecule type" value="Genomic_DNA"/>
</dbReference>
<evidence type="ECO:0000313" key="3">
    <source>
        <dbReference type="EMBL" id="MCM1981903.1"/>
    </source>
</evidence>